<dbReference type="InterPro" id="IPR029058">
    <property type="entry name" value="AB_hydrolase_fold"/>
</dbReference>
<dbReference type="Gene3D" id="3.40.50.1820">
    <property type="entry name" value="alpha/beta hydrolase"/>
    <property type="match status" value="1"/>
</dbReference>
<protein>
    <submittedName>
        <fullName evidence="2">Alpha/beta fold hydrolase</fullName>
    </submittedName>
</protein>
<gene>
    <name evidence="2" type="ORF">ACFPTR_08650</name>
</gene>
<sequence length="260" mass="29414">MKIEIDGVNVHYHVSGSGANVVLLHGWGANIQTFAPVHQALEKNFRVWSIDFPGFGESEEPPQPWTVGDYTMMLEKFLKQLGIHEPILIGHSFGGRVSIKYASKPNCDVRKIILVDSAGIKPKRSLSYYIKVYTYKTFKKLLKLPIINRYEKEILEKAKSKLGSADYKNVSGIMQQTMVKVVNEDLRHHLPHINVPTLLVWGELDEATPVADGKLMEELIPDAGLVVLKNAGHYAYLDKLHEFLVIIDSFLQHEKEEPKS</sequence>
<dbReference type="PRINTS" id="PR00111">
    <property type="entry name" value="ABHYDROLASE"/>
</dbReference>
<evidence type="ECO:0000313" key="2">
    <source>
        <dbReference type="EMBL" id="MFC5628941.1"/>
    </source>
</evidence>
<dbReference type="RefSeq" id="WP_270897905.1">
    <property type="nucleotide sequence ID" value="NZ_JBHSPF010000041.1"/>
</dbReference>
<dbReference type="PANTHER" id="PTHR43798">
    <property type="entry name" value="MONOACYLGLYCEROL LIPASE"/>
    <property type="match status" value="1"/>
</dbReference>
<dbReference type="Pfam" id="PF12697">
    <property type="entry name" value="Abhydrolase_6"/>
    <property type="match status" value="1"/>
</dbReference>
<evidence type="ECO:0000313" key="3">
    <source>
        <dbReference type="Proteomes" id="UP001596143"/>
    </source>
</evidence>
<dbReference type="Proteomes" id="UP001596143">
    <property type="component" value="Unassembled WGS sequence"/>
</dbReference>
<comment type="caution">
    <text evidence="2">The sequence shown here is derived from an EMBL/GenBank/DDBJ whole genome shotgun (WGS) entry which is preliminary data.</text>
</comment>
<dbReference type="InterPro" id="IPR000073">
    <property type="entry name" value="AB_hydrolase_1"/>
</dbReference>
<dbReference type="SUPFAM" id="SSF53474">
    <property type="entry name" value="alpha/beta-Hydrolases"/>
    <property type="match status" value="1"/>
</dbReference>
<keyword evidence="2" id="KW-0378">Hydrolase</keyword>
<dbReference type="PANTHER" id="PTHR43798:SF33">
    <property type="entry name" value="HYDROLASE, PUTATIVE (AFU_ORTHOLOGUE AFUA_2G14860)-RELATED"/>
    <property type="match status" value="1"/>
</dbReference>
<dbReference type="EMBL" id="JBHSPF010000041">
    <property type="protein sequence ID" value="MFC5628941.1"/>
    <property type="molecule type" value="Genomic_DNA"/>
</dbReference>
<dbReference type="InterPro" id="IPR050266">
    <property type="entry name" value="AB_hydrolase_sf"/>
</dbReference>
<evidence type="ECO:0000259" key="1">
    <source>
        <dbReference type="Pfam" id="PF12697"/>
    </source>
</evidence>
<organism evidence="2 3">
    <name type="scientific">Aliibacillus thermotolerans</name>
    <dbReference type="NCBI Taxonomy" id="1834418"/>
    <lineage>
        <taxon>Bacteria</taxon>
        <taxon>Bacillati</taxon>
        <taxon>Bacillota</taxon>
        <taxon>Bacilli</taxon>
        <taxon>Bacillales</taxon>
        <taxon>Bacillaceae</taxon>
        <taxon>Aliibacillus</taxon>
    </lineage>
</organism>
<dbReference type="GO" id="GO:0016787">
    <property type="term" value="F:hydrolase activity"/>
    <property type="evidence" value="ECO:0007669"/>
    <property type="project" value="UniProtKB-KW"/>
</dbReference>
<proteinExistence type="predicted"/>
<reference evidence="3" key="1">
    <citation type="journal article" date="2019" name="Int. J. Syst. Evol. Microbiol.">
        <title>The Global Catalogue of Microorganisms (GCM) 10K type strain sequencing project: providing services to taxonomists for standard genome sequencing and annotation.</title>
        <authorList>
            <consortium name="The Broad Institute Genomics Platform"/>
            <consortium name="The Broad Institute Genome Sequencing Center for Infectious Disease"/>
            <person name="Wu L."/>
            <person name="Ma J."/>
        </authorList>
    </citation>
    <scope>NUCLEOTIDE SEQUENCE [LARGE SCALE GENOMIC DNA]</scope>
    <source>
        <strain evidence="3">CGMCC 1.15790</strain>
    </source>
</reference>
<accession>A0ABW0U645</accession>
<keyword evidence="3" id="KW-1185">Reference proteome</keyword>
<feature type="domain" description="AB hydrolase-1" evidence="1">
    <location>
        <begin position="21"/>
        <end position="238"/>
    </location>
</feature>
<name>A0ABW0U645_9BACI</name>